<dbReference type="AlphaFoldDB" id="A0A2M7TFP6"/>
<dbReference type="EMBL" id="PFNM01000037">
    <property type="protein sequence ID" value="PIZ44752.1"/>
    <property type="molecule type" value="Genomic_DNA"/>
</dbReference>
<accession>A0A2M7TFP6</accession>
<reference evidence="2" key="1">
    <citation type="submission" date="2017-09" db="EMBL/GenBank/DDBJ databases">
        <title>Depth-based differentiation of microbial function through sediment-hosted aquifers and enrichment of novel symbionts in the deep terrestrial subsurface.</title>
        <authorList>
            <person name="Probst A.J."/>
            <person name="Ladd B."/>
            <person name="Jarett J.K."/>
            <person name="Geller-Mcgrath D.E."/>
            <person name="Sieber C.M.K."/>
            <person name="Emerson J.B."/>
            <person name="Anantharaman K."/>
            <person name="Thomas B.C."/>
            <person name="Malmstrom R."/>
            <person name="Stieglmeier M."/>
            <person name="Klingl A."/>
            <person name="Woyke T."/>
            <person name="Ryan C.M."/>
            <person name="Banfield J.F."/>
        </authorList>
    </citation>
    <scope>NUCLEOTIDE SEQUENCE [LARGE SCALE GENOMIC DNA]</scope>
</reference>
<sequence>MGDRRVKANRAQADYFELLVAQHICHLYKIRFSYSKDLATLLNKILTVPDGANRLKLQSENFLKLAPKLKKILSYEISKKGKVIEVIWIGRKLTIKTTSDVDAEHITHKFTRFSIKSISKNGLGTIKNLGMKSLKEYLNVDFSSGYKIMWQELKIFTKEFKLPNSKLKKLVLKKKGFLEFAIKNGRKYQSKLN</sequence>
<protein>
    <submittedName>
        <fullName evidence="1">Uncharacterized protein</fullName>
    </submittedName>
</protein>
<evidence type="ECO:0000313" key="1">
    <source>
        <dbReference type="EMBL" id="PIZ44752.1"/>
    </source>
</evidence>
<name>A0A2M7TFP6_9BACT</name>
<organism evidence="1 2">
    <name type="scientific">Candidatus Wolfebacteria bacterium CG_4_10_14_0_2_um_filter_39_18</name>
    <dbReference type="NCBI Taxonomy" id="1975061"/>
    <lineage>
        <taxon>Bacteria</taxon>
        <taxon>Candidatus Wolfeibacteriota</taxon>
    </lineage>
</organism>
<comment type="caution">
    <text evidence="1">The sequence shown here is derived from an EMBL/GenBank/DDBJ whole genome shotgun (WGS) entry which is preliminary data.</text>
</comment>
<gene>
    <name evidence="1" type="ORF">COY31_01875</name>
</gene>
<dbReference type="Proteomes" id="UP000230553">
    <property type="component" value="Unassembled WGS sequence"/>
</dbReference>
<proteinExistence type="predicted"/>
<evidence type="ECO:0000313" key="2">
    <source>
        <dbReference type="Proteomes" id="UP000230553"/>
    </source>
</evidence>